<evidence type="ECO:0000256" key="7">
    <source>
        <dbReference type="ARBA" id="ARBA00022989"/>
    </source>
</evidence>
<comment type="subcellular location">
    <subcellularLocation>
        <location evidence="1 13">Membrane</location>
        <topology evidence="1 13">Single-pass type I membrane protein</topology>
    </subcellularLocation>
</comment>
<evidence type="ECO:0000256" key="6">
    <source>
        <dbReference type="ARBA" id="ARBA00022889"/>
    </source>
</evidence>
<dbReference type="InterPro" id="IPR000413">
    <property type="entry name" value="Integrin_alpha"/>
</dbReference>
<dbReference type="InterPro" id="IPR013517">
    <property type="entry name" value="FG-GAP"/>
</dbReference>
<organism evidence="16 17">
    <name type="scientific">Sitophilus oryzae</name>
    <name type="common">Rice weevil</name>
    <name type="synonym">Curculio oryzae</name>
    <dbReference type="NCBI Taxonomy" id="7048"/>
    <lineage>
        <taxon>Eukaryota</taxon>
        <taxon>Metazoa</taxon>
        <taxon>Ecdysozoa</taxon>
        <taxon>Arthropoda</taxon>
        <taxon>Hexapoda</taxon>
        <taxon>Insecta</taxon>
        <taxon>Pterygota</taxon>
        <taxon>Neoptera</taxon>
        <taxon>Endopterygota</taxon>
        <taxon>Coleoptera</taxon>
        <taxon>Polyphaga</taxon>
        <taxon>Cucujiformia</taxon>
        <taxon>Curculionidae</taxon>
        <taxon>Dryophthorinae</taxon>
        <taxon>Sitophilus</taxon>
    </lineage>
</organism>
<dbReference type="InterPro" id="IPR013519">
    <property type="entry name" value="Int_alpha_beta-p"/>
</dbReference>
<dbReference type="GO" id="GO:0007157">
    <property type="term" value="P:heterophilic cell-cell adhesion via plasma membrane cell adhesion molecules"/>
    <property type="evidence" value="ECO:0007669"/>
    <property type="project" value="UniProtKB-ARBA"/>
</dbReference>
<dbReference type="PROSITE" id="PS51470">
    <property type="entry name" value="FG_GAP"/>
    <property type="match status" value="2"/>
</dbReference>
<feature type="domain" description="Integrin alpha first immunoglubulin-like" evidence="14">
    <location>
        <begin position="467"/>
        <end position="577"/>
    </location>
</feature>
<accession>A0A6J2Y8B3</accession>
<keyword evidence="10 13" id="KW-0675">Receptor</keyword>
<dbReference type="RefSeq" id="XP_030759379.1">
    <property type="nucleotide sequence ID" value="XM_030903519.1"/>
</dbReference>
<dbReference type="Gene3D" id="2.60.40.1510">
    <property type="entry name" value="ntegrin, alpha v. Chain A, domain 3"/>
    <property type="match status" value="1"/>
</dbReference>
<comment type="similarity">
    <text evidence="2 13">Belongs to the integrin alpha chain family.</text>
</comment>
<dbReference type="GO" id="GO:0005178">
    <property type="term" value="F:integrin binding"/>
    <property type="evidence" value="ECO:0007669"/>
    <property type="project" value="TreeGrafter"/>
</dbReference>
<dbReference type="GeneID" id="115884820"/>
<evidence type="ECO:0000256" key="3">
    <source>
        <dbReference type="ARBA" id="ARBA00022692"/>
    </source>
</evidence>
<dbReference type="KEGG" id="soy:115884820"/>
<dbReference type="Gene3D" id="2.130.10.130">
    <property type="entry name" value="Integrin alpha, N-terminal"/>
    <property type="match status" value="1"/>
</dbReference>
<keyword evidence="6 13" id="KW-0130">Cell adhesion</keyword>
<protein>
    <submittedName>
        <fullName evidence="17">Integrin alpha-PS5-like</fullName>
    </submittedName>
</protein>
<keyword evidence="3 13" id="KW-0812">Transmembrane</keyword>
<evidence type="ECO:0000313" key="17">
    <source>
        <dbReference type="RefSeq" id="XP_030759379.1"/>
    </source>
</evidence>
<keyword evidence="5" id="KW-0677">Repeat</keyword>
<keyword evidence="16" id="KW-1185">Reference proteome</keyword>
<evidence type="ECO:0000256" key="10">
    <source>
        <dbReference type="ARBA" id="ARBA00023170"/>
    </source>
</evidence>
<evidence type="ECO:0000256" key="2">
    <source>
        <dbReference type="ARBA" id="ARBA00008054"/>
    </source>
</evidence>
<feature type="repeat" description="FG-GAP" evidence="12">
    <location>
        <begin position="419"/>
        <end position="481"/>
    </location>
</feature>
<keyword evidence="9 13" id="KW-0472">Membrane</keyword>
<evidence type="ECO:0000256" key="9">
    <source>
        <dbReference type="ARBA" id="ARBA00023136"/>
    </source>
</evidence>
<dbReference type="Gene3D" id="2.60.40.1460">
    <property type="entry name" value="Integrin domains. Chain A, domain 2"/>
    <property type="match status" value="1"/>
</dbReference>
<sequence length="1042" mass="117908">MYNPKMLRVVLVFESVLCVLGYNFDTQHPIVFEDPGEFKEKSYFGYSTVLYSDEITGKYWIKIGAPKGTYTGRGKTIQQSGLVYHCPYMEKCILEPFDYHNEKPFDIKWPGGNLTQSMLGSAMDIHYKSGTFAMSANKWHDNNQHSNIRGGFFLKNTTGNTWASSSPLKEPYSLHHLPYYSRSQTGFSVHFSQEDGHLVLGCPGVYNYLGTVVTISNIQKPKEEWLYQAAVPEGAYYQYAGYSVTSGYFYDRQLYYVIGSPKAHNENKLKGAVFGTVSVFTFKNQLVKHKDHQFTISNRHVLVGTQVGEYFGYSMASGDLDRDGLDDLMVSAPYRRNTETGYNQGSVYIFTKDQFTVERAYRIDSTVSGSQFGTAIMFLGDIDTDRTNDVAISAPNEETSGVVYIYSYIKITKSLQVIQKIQAKMIHPDLKSFGMSFSRPRDIDNNSFSDIVVGAPFSGHAVLLRCRPIVVVQVNMQVPPLINTSEKNFSFKTCYSYSEYPGRKIKLVRTLTIDKELRRFTIHNKQSFQELEITIDENKEFCERTQVHRAKNIKNLKEPISITLSYNIFQEPDSKNNSLVVISKHGVMGKDNFCKTCPILSKKSVKTLTRSVNWDHLCKRNNEKTVCRAKMEISARFLNLSDAGTFILGSSNSVFLEITITNDGDPALSPQLQIALPEAVTFTKTSVNCQEQYGNVTICDLGESLEKEVINIYELNMKSINDGDDTSPLRFFFNRSTITQNDGDNNGVTLTLNLERIANFSITGESIEASYSIDEEKIVTLHNIFKIEKFGPSPVKEIQTHIMVLSKLTGSNQNFTKILEIGSGSSSKAQFVRCQQRSTNISNKKKRQTNLFSFITGSNENITDSGSPKSLFLNCSSELFECEFIVCSLGPFSIGTMYADIIVDMVVDFRKIEDLLLFKDSIIVSTQAHVVMDLKGDKNVYSTTEISNIIVIYKDYRISLWILIGSVILGFVILVGLTIAMAKAGFFKRKDHEKLKLLREEALEEERIIEELIERELAKDELDEQRAFLCKDTFEEDSVEIL</sequence>
<dbReference type="GO" id="GO:0007160">
    <property type="term" value="P:cell-matrix adhesion"/>
    <property type="evidence" value="ECO:0007669"/>
    <property type="project" value="TreeGrafter"/>
</dbReference>
<evidence type="ECO:0000256" key="8">
    <source>
        <dbReference type="ARBA" id="ARBA00023037"/>
    </source>
</evidence>
<evidence type="ECO:0000256" key="1">
    <source>
        <dbReference type="ARBA" id="ARBA00004479"/>
    </source>
</evidence>
<dbReference type="GO" id="GO:0008305">
    <property type="term" value="C:integrin complex"/>
    <property type="evidence" value="ECO:0007669"/>
    <property type="project" value="InterPro"/>
</dbReference>
<feature type="signal peptide" evidence="13">
    <location>
        <begin position="1"/>
        <end position="21"/>
    </location>
</feature>
<dbReference type="Proteomes" id="UP000504635">
    <property type="component" value="Unplaced"/>
</dbReference>
<dbReference type="InterPro" id="IPR028994">
    <property type="entry name" value="Integrin_alpha_N"/>
</dbReference>
<evidence type="ECO:0000256" key="4">
    <source>
        <dbReference type="ARBA" id="ARBA00022729"/>
    </source>
</evidence>
<dbReference type="Pfam" id="PF01839">
    <property type="entry name" value="FG-GAP"/>
    <property type="match status" value="1"/>
</dbReference>
<dbReference type="InParanoid" id="A0A6J2Y8B3"/>
<dbReference type="SUPFAM" id="SSF69179">
    <property type="entry name" value="Integrin domains"/>
    <property type="match status" value="2"/>
</dbReference>
<evidence type="ECO:0000256" key="13">
    <source>
        <dbReference type="RuleBase" id="RU003762"/>
    </source>
</evidence>
<keyword evidence="8 13" id="KW-0401">Integrin</keyword>
<dbReference type="GO" id="GO:0007229">
    <property type="term" value="P:integrin-mediated signaling pathway"/>
    <property type="evidence" value="ECO:0007669"/>
    <property type="project" value="UniProtKB-KW"/>
</dbReference>
<keyword evidence="11" id="KW-0325">Glycoprotein</keyword>
<dbReference type="SMART" id="SM00191">
    <property type="entry name" value="Int_alpha"/>
    <property type="match status" value="5"/>
</dbReference>
<proteinExistence type="inferred from homology"/>
<dbReference type="Pfam" id="PF08441">
    <property type="entry name" value="Integrin_A_Ig_1"/>
    <property type="match status" value="1"/>
</dbReference>
<name>A0A6J2Y8B3_SITOR</name>
<dbReference type="GO" id="GO:0009897">
    <property type="term" value="C:external side of plasma membrane"/>
    <property type="evidence" value="ECO:0007669"/>
    <property type="project" value="TreeGrafter"/>
</dbReference>
<feature type="repeat" description="FG-GAP" evidence="12">
    <location>
        <begin position="297"/>
        <end position="359"/>
    </location>
</feature>
<dbReference type="InterPro" id="IPR048285">
    <property type="entry name" value="Integrin_alpha_Ig-like_2"/>
</dbReference>
<evidence type="ECO:0000256" key="5">
    <source>
        <dbReference type="ARBA" id="ARBA00022737"/>
    </source>
</evidence>
<evidence type="ECO:0000259" key="14">
    <source>
        <dbReference type="Pfam" id="PF08441"/>
    </source>
</evidence>
<dbReference type="PRINTS" id="PR01185">
    <property type="entry name" value="INTEGRINA"/>
</dbReference>
<evidence type="ECO:0000259" key="15">
    <source>
        <dbReference type="Pfam" id="PF20805"/>
    </source>
</evidence>
<dbReference type="Pfam" id="PF20805">
    <property type="entry name" value="Integrin_A_Ig_2"/>
    <property type="match status" value="1"/>
</dbReference>
<keyword evidence="4 13" id="KW-0732">Signal</keyword>
<dbReference type="PANTHER" id="PTHR23220">
    <property type="entry name" value="INTEGRIN ALPHA"/>
    <property type="match status" value="1"/>
</dbReference>
<keyword evidence="7 13" id="KW-1133">Transmembrane helix</keyword>
<gene>
    <name evidence="17" type="primary">LOC115884820</name>
</gene>
<dbReference type="GO" id="GO:0033627">
    <property type="term" value="P:cell adhesion mediated by integrin"/>
    <property type="evidence" value="ECO:0007669"/>
    <property type="project" value="TreeGrafter"/>
</dbReference>
<dbReference type="AlphaFoldDB" id="A0A6J2Y8B3"/>
<dbReference type="SUPFAM" id="SSF69318">
    <property type="entry name" value="Integrin alpha N-terminal domain"/>
    <property type="match status" value="1"/>
</dbReference>
<dbReference type="GO" id="GO:0048513">
    <property type="term" value="P:animal organ development"/>
    <property type="evidence" value="ECO:0007669"/>
    <property type="project" value="UniProtKB-ARBA"/>
</dbReference>
<feature type="transmembrane region" description="Helical" evidence="13">
    <location>
        <begin position="958"/>
        <end position="980"/>
    </location>
</feature>
<reference evidence="17" key="1">
    <citation type="submission" date="2025-08" db="UniProtKB">
        <authorList>
            <consortium name="RefSeq"/>
        </authorList>
    </citation>
    <scope>IDENTIFICATION</scope>
    <source>
        <tissue evidence="17">Gonads</tissue>
    </source>
</reference>
<evidence type="ECO:0000256" key="12">
    <source>
        <dbReference type="PROSITE-ProRule" id="PRU00803"/>
    </source>
</evidence>
<feature type="domain" description="Integrin alpha second immunoglobulin-like" evidence="15">
    <location>
        <begin position="623"/>
        <end position="753"/>
    </location>
</feature>
<evidence type="ECO:0000256" key="11">
    <source>
        <dbReference type="ARBA" id="ARBA00023180"/>
    </source>
</evidence>
<dbReference type="Gene3D" id="1.20.5.930">
    <property type="entry name" value="Bicelle-embedded integrin alpha(iib) transmembrane segment"/>
    <property type="match status" value="1"/>
</dbReference>
<dbReference type="InterPro" id="IPR013649">
    <property type="entry name" value="Integrin_alpha_Ig-like_1"/>
</dbReference>
<dbReference type="InterPro" id="IPR032695">
    <property type="entry name" value="Integrin_dom_sf"/>
</dbReference>
<dbReference type="OrthoDB" id="5573735at2759"/>
<evidence type="ECO:0000313" key="16">
    <source>
        <dbReference type="Proteomes" id="UP000504635"/>
    </source>
</evidence>
<dbReference type="PANTHER" id="PTHR23220:SF83">
    <property type="entry name" value="INTEGRIN ALPHA-PS3-RELATED"/>
    <property type="match status" value="1"/>
</dbReference>
<feature type="chain" id="PRO_5027143939" evidence="13">
    <location>
        <begin position="22"/>
        <end position="1042"/>
    </location>
</feature>